<evidence type="ECO:0000313" key="5">
    <source>
        <dbReference type="Proteomes" id="UP000823863"/>
    </source>
</evidence>
<dbReference type="Pfam" id="PF17924">
    <property type="entry name" value="TetR_C_19"/>
    <property type="match status" value="1"/>
</dbReference>
<gene>
    <name evidence="4" type="ORF">H9931_11855</name>
</gene>
<dbReference type="Proteomes" id="UP000823863">
    <property type="component" value="Unassembled WGS sequence"/>
</dbReference>
<dbReference type="InterPro" id="IPR001647">
    <property type="entry name" value="HTH_TetR"/>
</dbReference>
<accession>A0A9D2PU88</accession>
<dbReference type="InterPro" id="IPR023772">
    <property type="entry name" value="DNA-bd_HTH_TetR-type_CS"/>
</dbReference>
<evidence type="ECO:0000256" key="1">
    <source>
        <dbReference type="ARBA" id="ARBA00023125"/>
    </source>
</evidence>
<protein>
    <submittedName>
        <fullName evidence="4">TetR/AcrR family transcriptional regulator</fullName>
    </submittedName>
</protein>
<dbReference type="SUPFAM" id="SSF46689">
    <property type="entry name" value="Homeodomain-like"/>
    <property type="match status" value="1"/>
</dbReference>
<reference evidence="4" key="1">
    <citation type="journal article" date="2021" name="PeerJ">
        <title>Extensive microbial diversity within the chicken gut microbiome revealed by metagenomics and culture.</title>
        <authorList>
            <person name="Gilroy R."/>
            <person name="Ravi A."/>
            <person name="Getino M."/>
            <person name="Pursley I."/>
            <person name="Horton D.L."/>
            <person name="Alikhan N.F."/>
            <person name="Baker D."/>
            <person name="Gharbi K."/>
            <person name="Hall N."/>
            <person name="Watson M."/>
            <person name="Adriaenssens E.M."/>
            <person name="Foster-Nyarko E."/>
            <person name="Jarju S."/>
            <person name="Secka A."/>
            <person name="Antonio M."/>
            <person name="Oren A."/>
            <person name="Chaudhuri R.R."/>
            <person name="La Ragione R."/>
            <person name="Hildebrand F."/>
            <person name="Pallen M.J."/>
        </authorList>
    </citation>
    <scope>NUCLEOTIDE SEQUENCE</scope>
    <source>
        <strain evidence="4">CHK198-12963</strain>
    </source>
</reference>
<name>A0A9D2PU88_9FIRM</name>
<dbReference type="PRINTS" id="PR00455">
    <property type="entry name" value="HTHTETR"/>
</dbReference>
<reference evidence="4" key="2">
    <citation type="submission" date="2021-04" db="EMBL/GenBank/DDBJ databases">
        <authorList>
            <person name="Gilroy R."/>
        </authorList>
    </citation>
    <scope>NUCLEOTIDE SEQUENCE</scope>
    <source>
        <strain evidence="4">CHK198-12963</strain>
    </source>
</reference>
<evidence type="ECO:0000259" key="3">
    <source>
        <dbReference type="PROSITE" id="PS50977"/>
    </source>
</evidence>
<keyword evidence="1 2" id="KW-0238">DNA-binding</keyword>
<proteinExistence type="predicted"/>
<dbReference type="GO" id="GO:0003677">
    <property type="term" value="F:DNA binding"/>
    <property type="evidence" value="ECO:0007669"/>
    <property type="project" value="UniProtKB-UniRule"/>
</dbReference>
<organism evidence="4 5">
    <name type="scientific">Candidatus Enterocloster excrementigallinarum</name>
    <dbReference type="NCBI Taxonomy" id="2838558"/>
    <lineage>
        <taxon>Bacteria</taxon>
        <taxon>Bacillati</taxon>
        <taxon>Bacillota</taxon>
        <taxon>Clostridia</taxon>
        <taxon>Lachnospirales</taxon>
        <taxon>Lachnospiraceae</taxon>
        <taxon>Enterocloster</taxon>
    </lineage>
</organism>
<dbReference type="InterPro" id="IPR050624">
    <property type="entry name" value="HTH-type_Tx_Regulator"/>
</dbReference>
<evidence type="ECO:0000256" key="2">
    <source>
        <dbReference type="PROSITE-ProRule" id="PRU00335"/>
    </source>
</evidence>
<dbReference type="PROSITE" id="PS01081">
    <property type="entry name" value="HTH_TETR_1"/>
    <property type="match status" value="1"/>
</dbReference>
<dbReference type="PANTHER" id="PTHR43479">
    <property type="entry name" value="ACREF/ENVCD OPERON REPRESSOR-RELATED"/>
    <property type="match status" value="1"/>
</dbReference>
<dbReference type="Gene3D" id="1.10.357.10">
    <property type="entry name" value="Tetracycline Repressor, domain 2"/>
    <property type="match status" value="1"/>
</dbReference>
<dbReference type="AlphaFoldDB" id="A0A9D2PU88"/>
<dbReference type="Pfam" id="PF00440">
    <property type="entry name" value="TetR_N"/>
    <property type="match status" value="1"/>
</dbReference>
<dbReference type="PROSITE" id="PS50977">
    <property type="entry name" value="HTH_TETR_2"/>
    <property type="match status" value="1"/>
</dbReference>
<dbReference type="InterPro" id="IPR009057">
    <property type="entry name" value="Homeodomain-like_sf"/>
</dbReference>
<dbReference type="PANTHER" id="PTHR43479:SF11">
    <property type="entry name" value="ACREF_ENVCD OPERON REPRESSOR-RELATED"/>
    <property type="match status" value="1"/>
</dbReference>
<comment type="caution">
    <text evidence="4">The sequence shown here is derived from an EMBL/GenBank/DDBJ whole genome shotgun (WGS) entry which is preliminary data.</text>
</comment>
<evidence type="ECO:0000313" key="4">
    <source>
        <dbReference type="EMBL" id="HJC67383.1"/>
    </source>
</evidence>
<feature type="domain" description="HTH tetR-type" evidence="3">
    <location>
        <begin position="11"/>
        <end position="71"/>
    </location>
</feature>
<feature type="DNA-binding region" description="H-T-H motif" evidence="2">
    <location>
        <begin position="34"/>
        <end position="53"/>
    </location>
</feature>
<sequence length="207" mass="24189">MPTQRFFNLKEEKRKAILDAAFHEFSRTSYSNASINQIIKEADISRGSFYTYFEDKDDLMRYLVRDFKESCKQRILEVLDQCQGNPFEMVLQLLKELMERKEPEAAYSLYKNSLMEMNMVHQNQLLGVDHFGQGGKEQKQFIHELMAHIDQKQFPVEDEEKAACLIEMMFVIAVKAVTTYYMGAAKEQEILRSARNQMNILKNGAFA</sequence>
<dbReference type="EMBL" id="DWWB01000067">
    <property type="protein sequence ID" value="HJC67383.1"/>
    <property type="molecule type" value="Genomic_DNA"/>
</dbReference>